<dbReference type="Gene3D" id="2.130.10.10">
    <property type="entry name" value="YVTN repeat-like/Quinoprotein amine dehydrogenase"/>
    <property type="match status" value="2"/>
</dbReference>
<dbReference type="SMART" id="SM00320">
    <property type="entry name" value="WD40"/>
    <property type="match status" value="7"/>
</dbReference>
<feature type="repeat" description="WD" evidence="3">
    <location>
        <begin position="978"/>
        <end position="1019"/>
    </location>
</feature>
<dbReference type="Gene3D" id="2.60.40.10">
    <property type="entry name" value="Immunoglobulins"/>
    <property type="match status" value="5"/>
</dbReference>
<feature type="repeat" description="WD" evidence="3">
    <location>
        <begin position="211"/>
        <end position="232"/>
    </location>
</feature>
<dbReference type="CDD" id="cd00200">
    <property type="entry name" value="WD40"/>
    <property type="match status" value="1"/>
</dbReference>
<reference evidence="7 8" key="1">
    <citation type="submission" date="2024-03" db="EMBL/GenBank/DDBJ databases">
        <title>Aureococcus anophagefferens CCMP1851 and Kratosvirus quantuckense: Draft genome of a second virus-susceptible host strain in the model system.</title>
        <authorList>
            <person name="Chase E."/>
            <person name="Truchon A.R."/>
            <person name="Schepens W."/>
            <person name="Wilhelm S.W."/>
        </authorList>
    </citation>
    <scope>NUCLEOTIDE SEQUENCE [LARGE SCALE GENOMIC DNA]</scope>
    <source>
        <strain evidence="7 8">CCMP1851</strain>
    </source>
</reference>
<feature type="domain" description="Fibronectin type-III" evidence="6">
    <location>
        <begin position="1406"/>
        <end position="1495"/>
    </location>
</feature>
<feature type="region of interest" description="Disordered" evidence="5">
    <location>
        <begin position="779"/>
        <end position="805"/>
    </location>
</feature>
<feature type="domain" description="Fibronectin type-III" evidence="6">
    <location>
        <begin position="1650"/>
        <end position="1746"/>
    </location>
</feature>
<feature type="region of interest" description="Disordered" evidence="5">
    <location>
        <begin position="1589"/>
        <end position="1616"/>
    </location>
</feature>
<keyword evidence="2" id="KW-0677">Repeat</keyword>
<feature type="region of interest" description="Disordered" evidence="5">
    <location>
        <begin position="868"/>
        <end position="905"/>
    </location>
</feature>
<proteinExistence type="predicted"/>
<evidence type="ECO:0000256" key="1">
    <source>
        <dbReference type="ARBA" id="ARBA00022574"/>
    </source>
</evidence>
<feature type="domain" description="Fibronectin type-III" evidence="6">
    <location>
        <begin position="1099"/>
        <end position="1200"/>
    </location>
</feature>
<keyword evidence="4" id="KW-0175">Coiled coil</keyword>
<feature type="compositionally biased region" description="Basic and acidic residues" evidence="5">
    <location>
        <begin position="380"/>
        <end position="402"/>
    </location>
</feature>
<feature type="compositionally biased region" description="Basic and acidic residues" evidence="5">
    <location>
        <begin position="349"/>
        <end position="366"/>
    </location>
</feature>
<keyword evidence="1 3" id="KW-0853">WD repeat</keyword>
<gene>
    <name evidence="7" type="ORF">SO694_00041037</name>
</gene>
<dbReference type="PROSITE" id="PS50231">
    <property type="entry name" value="RICIN_B_LECTIN"/>
    <property type="match status" value="1"/>
</dbReference>
<dbReference type="Pfam" id="PF00400">
    <property type="entry name" value="WD40"/>
    <property type="match status" value="7"/>
</dbReference>
<feature type="region of interest" description="Disordered" evidence="5">
    <location>
        <begin position="1745"/>
        <end position="1775"/>
    </location>
</feature>
<keyword evidence="8" id="KW-1185">Reference proteome</keyword>
<evidence type="ECO:0000313" key="8">
    <source>
        <dbReference type="Proteomes" id="UP001363151"/>
    </source>
</evidence>
<dbReference type="SMART" id="SM00060">
    <property type="entry name" value="FN3"/>
    <property type="match status" value="5"/>
</dbReference>
<dbReference type="InterPro" id="IPR036116">
    <property type="entry name" value="FN3_sf"/>
</dbReference>
<organism evidence="7 8">
    <name type="scientific">Aureococcus anophagefferens</name>
    <name type="common">Harmful bloom alga</name>
    <dbReference type="NCBI Taxonomy" id="44056"/>
    <lineage>
        <taxon>Eukaryota</taxon>
        <taxon>Sar</taxon>
        <taxon>Stramenopiles</taxon>
        <taxon>Ochrophyta</taxon>
        <taxon>Pelagophyceae</taxon>
        <taxon>Pelagomonadales</taxon>
        <taxon>Pelagomonadaceae</taxon>
        <taxon>Aureococcus</taxon>
    </lineage>
</organism>
<evidence type="ECO:0000313" key="7">
    <source>
        <dbReference type="EMBL" id="KAK7248763.1"/>
    </source>
</evidence>
<feature type="region of interest" description="Disordered" evidence="5">
    <location>
        <begin position="1649"/>
        <end position="1679"/>
    </location>
</feature>
<dbReference type="PANTHER" id="PTHR19879:SF9">
    <property type="entry name" value="TRANSCRIPTION INITIATION FACTOR TFIID SUBUNIT 5"/>
    <property type="match status" value="1"/>
</dbReference>
<feature type="compositionally biased region" description="Basic and acidic residues" evidence="5">
    <location>
        <begin position="795"/>
        <end position="805"/>
    </location>
</feature>
<dbReference type="SUPFAM" id="SSF50978">
    <property type="entry name" value="WD40 repeat-like"/>
    <property type="match status" value="2"/>
</dbReference>
<feature type="domain" description="Fibronectin type-III" evidence="6">
    <location>
        <begin position="1499"/>
        <end position="1603"/>
    </location>
</feature>
<dbReference type="InterPro" id="IPR001680">
    <property type="entry name" value="WD40_rpt"/>
</dbReference>
<evidence type="ECO:0000256" key="5">
    <source>
        <dbReference type="SAM" id="MobiDB-lite"/>
    </source>
</evidence>
<dbReference type="PANTHER" id="PTHR19879">
    <property type="entry name" value="TRANSCRIPTION INITIATION FACTOR TFIID"/>
    <property type="match status" value="1"/>
</dbReference>
<feature type="repeat" description="WD" evidence="3">
    <location>
        <begin position="233"/>
        <end position="274"/>
    </location>
</feature>
<dbReference type="PROSITE" id="PS00678">
    <property type="entry name" value="WD_REPEATS_1"/>
    <property type="match status" value="2"/>
</dbReference>
<dbReference type="InterPro" id="IPR013783">
    <property type="entry name" value="Ig-like_fold"/>
</dbReference>
<dbReference type="InterPro" id="IPR019775">
    <property type="entry name" value="WD40_repeat_CS"/>
</dbReference>
<evidence type="ECO:0000256" key="2">
    <source>
        <dbReference type="ARBA" id="ARBA00022737"/>
    </source>
</evidence>
<dbReference type="SUPFAM" id="SSF49265">
    <property type="entry name" value="Fibronectin type III"/>
    <property type="match status" value="3"/>
</dbReference>
<dbReference type="PROSITE" id="PS50082">
    <property type="entry name" value="WD_REPEATS_2"/>
    <property type="match status" value="5"/>
</dbReference>
<feature type="region of interest" description="Disordered" evidence="5">
    <location>
        <begin position="921"/>
        <end position="950"/>
    </location>
</feature>
<protein>
    <recommendedName>
        <fullName evidence="6">Fibronectin type-III domain-containing protein</fullName>
    </recommendedName>
</protein>
<comment type="caution">
    <text evidence="7">The sequence shown here is derived from an EMBL/GenBank/DDBJ whole genome shotgun (WGS) entry which is preliminary data.</text>
</comment>
<evidence type="ECO:0000259" key="6">
    <source>
        <dbReference type="PROSITE" id="PS50853"/>
    </source>
</evidence>
<name>A0ABR1G6G0_AURAN</name>
<feature type="compositionally biased region" description="Polar residues" evidence="5">
    <location>
        <begin position="1589"/>
        <end position="1598"/>
    </location>
</feature>
<dbReference type="PROSITE" id="PS50294">
    <property type="entry name" value="WD_REPEATS_REGION"/>
    <property type="match status" value="4"/>
</dbReference>
<feature type="coiled-coil region" evidence="4">
    <location>
        <begin position="45"/>
        <end position="72"/>
    </location>
</feature>
<evidence type="ECO:0000256" key="3">
    <source>
        <dbReference type="PROSITE-ProRule" id="PRU00221"/>
    </source>
</evidence>
<feature type="region of interest" description="Disordered" evidence="5">
    <location>
        <begin position="343"/>
        <end position="407"/>
    </location>
</feature>
<dbReference type="InterPro" id="IPR036322">
    <property type="entry name" value="WD40_repeat_dom_sf"/>
</dbReference>
<dbReference type="EMBL" id="JBBJCI010000086">
    <property type="protein sequence ID" value="KAK7248763.1"/>
    <property type="molecule type" value="Genomic_DNA"/>
</dbReference>
<dbReference type="Proteomes" id="UP001363151">
    <property type="component" value="Unassembled WGS sequence"/>
</dbReference>
<dbReference type="InterPro" id="IPR015943">
    <property type="entry name" value="WD40/YVTN_repeat-like_dom_sf"/>
</dbReference>
<accession>A0ABR1G6G0</accession>
<feature type="repeat" description="WD" evidence="3">
    <location>
        <begin position="1020"/>
        <end position="1061"/>
    </location>
</feature>
<dbReference type="InterPro" id="IPR003961">
    <property type="entry name" value="FN3_dom"/>
</dbReference>
<dbReference type="CDD" id="cd00063">
    <property type="entry name" value="FN3"/>
    <property type="match status" value="5"/>
</dbReference>
<dbReference type="PROSITE" id="PS50853">
    <property type="entry name" value="FN3"/>
    <property type="match status" value="4"/>
</dbReference>
<sequence length="1775" mass="194342">MLGKLGASMRMAKKAKDPNEVESILKKSRFNFWQERREAEQRRKMERIKNDSVLQERLAQEAERDLMESEEQLSWDAYELPARNRLRMMRRHVDAQRRLKEKRVQKAKDEVRMKEEGFTYHNGVLKEFLRWRDSPALFRYYTGHKGQVYAFKMSESLDCMISASADTTLKLWDFKSGKCVRTFEGHGKAVRDCDLSPGFSIASRGGLGLAVSCSTDKTVRIWDARTGATRKEIRGHTDVVYSARFSPDGKMVCSASADCTVRLFDALEGHLTYIFHGHASAVVSVAYSPTGRYIVSSSDYGERAIKLWDAAMPATASVTPVTMRVQWTTEGLISRFTLVKDPPKSLLEPPKKDQQDNHLGEKRQDPWDLLTDGEDEESEQERRAREKEERKKARDAERELRDASIQAAPDIKESGGFSLSLASVDRFGRVTQVDSYYGGVTLQVILRGVDPIAEFFVGGYGKDSVHDTFVKGSGARRGLFGRDLPLGTRHTCDKAAVNTRRFNARPEVELAWTAPPQGSGTLVVRATVAGPVEEGEEPERHTLSYTLTEVDPPKKGSVLSDLGQQSAAGGEQAAVFNFTAAVLHQLFIELIRNRDIAEASNMLSPVARLKVREGLKKGAPTELHKGKDAVMVQVEKWMANGVSVIKDARDLAPGKSMTVLLHGEPLAPPEPPSGEVLAVVDGDAEPPAKELRKAAGRELDTIRDLRAAKLQCAEEVRGMWAPSGGPAELPKPAEASQSMITDGRYGGNMPHLQMSLPFNYPINAKGFGTDLAARKGLEAMDSGGKGKSRTKQKRDKSSAGDRKAQVDALARLAERRDLADREEAANRRDARIVLPGFERMGGDLGTAAHASLRDDMLARAAAVGRRGKMSMRRGSLSLRRGSGGGPGDAVGDASPGGKLARAPSFRRKGSVADAAVLLPQKDKEKPRLRRRNSFPTLPGLAGKPASKLDEAREERRLATAARVAGGELRTFWASDGDFHAHHHTVNQVAWSVDEKRVASCSNDKTVRLWAPQTGQCVRTLAGHEDAVMGNAFSEDGLRLVSCGMDNFLILWNTVNGEMLRRFFGHDDVVYRCVLFRNSSAMLSCSSDRTLKSWFLTPQPPDPPERCAVADAGRRAASLAWRAPPAYNDEIVAYKIQWRVGLREAFGHESTVDGSTFKRTVGGLTPGQNYQFRICAVNRMGQGRWSEPSAQHVTKVGAPEALEQPIVIRGSFAPTRMVVAWHAPLATVEGTAIQKFRVQCAGEGADFAGKPQFERFVTWKEGRTLALEVEHLLSSQIREDANIWRRSGPATKGKTFEVPESALVKFTEAARALDDEELAPEEKERKTRKIEKKRRATIKALAADEQKRQEDARFAKLAKGILMAAAFDGLRPGFDYRVRASAVSSVGEGPFSDPTYNARTPPDLPGDPATPTVEALSNEAVKVSWFAPPENGAAITRFEVERDDGGEVLEFDRAQCDAIYDGLRAGRRYTFRFRAFNHVGASNWSAWAAPVSTLTSLPEAPERPVVTEATIIAVGLRVVKPNNGGKIISKLVVQRRELRPGGVKSEWANELGFPPAPGATGTPCDLTIEPLKPSVVYQFRVAAANANGTSGWSLPSFRSKTQDAEPPTKPGDPEVANCYPKAADLTWAPADPRGSPVAGHVLELKRLRRAPPGAAAAGDDESDANDSDSGGSIDSDEARAPLVREVTRETAGAADGIVTTLEIGYRSTYHAENLEPTARYVFRVAACNGEGQGPWSAWSDSFATLQPAQPAPTAPRATQRRTNARGKSLFPGAARD</sequence>
<dbReference type="Pfam" id="PF00041">
    <property type="entry name" value="fn3"/>
    <property type="match status" value="3"/>
</dbReference>
<evidence type="ECO:0000256" key="4">
    <source>
        <dbReference type="SAM" id="Coils"/>
    </source>
</evidence>
<feature type="repeat" description="WD" evidence="3">
    <location>
        <begin position="141"/>
        <end position="182"/>
    </location>
</feature>